<evidence type="ECO:0000313" key="2">
    <source>
        <dbReference type="Proteomes" id="UP000620633"/>
    </source>
</evidence>
<protein>
    <recommendedName>
        <fullName evidence="3">DUF447 family protein</fullName>
    </recommendedName>
</protein>
<gene>
    <name evidence="1" type="ORF">GCM10008961_13700</name>
</gene>
<keyword evidence="2" id="KW-1185">Reference proteome</keyword>
<comment type="caution">
    <text evidence="1">The sequence shown here is derived from an EMBL/GenBank/DDBJ whole genome shotgun (WGS) entry which is preliminary data.</text>
</comment>
<reference evidence="2" key="1">
    <citation type="journal article" date="2019" name="Int. J. Syst. Evol. Microbiol.">
        <title>The Global Catalogue of Microorganisms (GCM) 10K type strain sequencing project: providing services to taxonomists for standard genome sequencing and annotation.</title>
        <authorList>
            <consortium name="The Broad Institute Genomics Platform"/>
            <consortium name="The Broad Institute Genome Sequencing Center for Infectious Disease"/>
            <person name="Wu L."/>
            <person name="Ma J."/>
        </authorList>
    </citation>
    <scope>NUCLEOTIDE SEQUENCE [LARGE SCALE GENOMIC DNA]</scope>
    <source>
        <strain evidence="2">JCM 31406</strain>
    </source>
</reference>
<dbReference type="EMBL" id="BMQO01000004">
    <property type="protein sequence ID" value="GGS23492.1"/>
    <property type="molecule type" value="Genomic_DNA"/>
</dbReference>
<evidence type="ECO:0000313" key="1">
    <source>
        <dbReference type="EMBL" id="GGS23492.1"/>
    </source>
</evidence>
<dbReference type="Proteomes" id="UP000620633">
    <property type="component" value="Unassembled WGS sequence"/>
</dbReference>
<evidence type="ECO:0008006" key="3">
    <source>
        <dbReference type="Google" id="ProtNLM"/>
    </source>
</evidence>
<sequence length="213" mass="24630">MIGQARIRNLVIKSLKSSVEFCDFKVGKNFIIHNDLEIEHKVVITSGKFKHGICIRVELQNTDPVIEDFLCRHNLTDSTGRITSGLELDQVNPTRDLPQGYWLLDQNYESFVRSIIDDVVSFGLPYFSMNNSRVEIYNILVKDNAFSWINQPRHYERGIRLICMAIALGRTISEIKTVEDLITNRIKSSEWQSADRFRDSIERILKSSAELHK</sequence>
<proteinExistence type="predicted"/>
<organism evidence="1 2">
    <name type="scientific">Deinococcus knuensis</name>
    <dbReference type="NCBI Taxonomy" id="1837380"/>
    <lineage>
        <taxon>Bacteria</taxon>
        <taxon>Thermotogati</taxon>
        <taxon>Deinococcota</taxon>
        <taxon>Deinococci</taxon>
        <taxon>Deinococcales</taxon>
        <taxon>Deinococcaceae</taxon>
        <taxon>Deinococcus</taxon>
    </lineage>
</organism>
<name>A0ABQ2SGC2_9DEIO</name>
<accession>A0ABQ2SGC2</accession>